<feature type="region of interest" description="Disordered" evidence="1">
    <location>
        <begin position="103"/>
        <end position="140"/>
    </location>
</feature>
<name>A0A6C0H7E8_9ZZZZ</name>
<feature type="compositionally biased region" description="Basic residues" evidence="1">
    <location>
        <begin position="112"/>
        <end position="127"/>
    </location>
</feature>
<dbReference type="AlphaFoldDB" id="A0A6C0H7E8"/>
<organism evidence="2">
    <name type="scientific">viral metagenome</name>
    <dbReference type="NCBI Taxonomy" id="1070528"/>
    <lineage>
        <taxon>unclassified sequences</taxon>
        <taxon>metagenomes</taxon>
        <taxon>organismal metagenomes</taxon>
    </lineage>
</organism>
<evidence type="ECO:0000256" key="1">
    <source>
        <dbReference type="SAM" id="MobiDB-lite"/>
    </source>
</evidence>
<evidence type="ECO:0000313" key="2">
    <source>
        <dbReference type="EMBL" id="QHT76478.1"/>
    </source>
</evidence>
<protein>
    <submittedName>
        <fullName evidence="2">Uncharacterized protein</fullName>
    </submittedName>
</protein>
<sequence>MVNMYNLVNPFIKGQMEISVKAKNSQVAATELYKSLSEHFNNSVPSFYFTIQKGGSGKGKYYHYKINESRNKNEVKYNITELQLENYNIDTFKAKLENIKSKTDEPYQEGGKKKKKKHSKKKKSKRRKSEDTTDSSSSEESDIDDVYLKVRKYHYTEPIYYWWYDPSIYNISTVFIPSFYPYLSPYTEMAIASIPAAP</sequence>
<reference evidence="2" key="1">
    <citation type="journal article" date="2020" name="Nature">
        <title>Giant virus diversity and host interactions through global metagenomics.</title>
        <authorList>
            <person name="Schulz F."/>
            <person name="Roux S."/>
            <person name="Paez-Espino D."/>
            <person name="Jungbluth S."/>
            <person name="Walsh D.A."/>
            <person name="Denef V.J."/>
            <person name="McMahon K.D."/>
            <person name="Konstantinidis K.T."/>
            <person name="Eloe-Fadrosh E.A."/>
            <person name="Kyrpides N.C."/>
            <person name="Woyke T."/>
        </authorList>
    </citation>
    <scope>NUCLEOTIDE SEQUENCE</scope>
    <source>
        <strain evidence="2">GVMAG-M-3300023179-82</strain>
    </source>
</reference>
<accession>A0A6C0H7E8</accession>
<dbReference type="EMBL" id="MN739896">
    <property type="protein sequence ID" value="QHT76478.1"/>
    <property type="molecule type" value="Genomic_DNA"/>
</dbReference>
<proteinExistence type="predicted"/>